<keyword evidence="2" id="KW-1185">Reference proteome</keyword>
<protein>
    <submittedName>
        <fullName evidence="1">Uncharacterized protein</fullName>
    </submittedName>
</protein>
<dbReference type="EMBL" id="CP038015">
    <property type="protein sequence ID" value="QBP40596.1"/>
    <property type="molecule type" value="Genomic_DNA"/>
</dbReference>
<dbReference type="RefSeq" id="WP_134209300.1">
    <property type="nucleotide sequence ID" value="NZ_CP038015.1"/>
</dbReference>
<accession>A0A4P6ZYL5</accession>
<sequence>MKHIRIHLETTHTANKSSIPINTFYWEKMWDSYTIDFASVEILCWKEEVKQIHELSTISAQSDDQGLVKLFTISLNKDNRSYLRNQSVDSNGGLKWFTLHFYKKDIQMLEIGQYGSEIVLYGVEKKEADEFQELFFKIKHAEYFTEHLI</sequence>
<dbReference type="KEGG" id="panc:E2636_05485"/>
<reference evidence="1 2" key="1">
    <citation type="submission" date="2019-03" db="EMBL/GenBank/DDBJ databases">
        <title>Complete genome sequence of Paenisporosarcina antarctica CGMCC 1.6503T.</title>
        <authorList>
            <person name="Rong J.-C."/>
            <person name="Chi N.-Y."/>
            <person name="Zhang Q.-F."/>
        </authorList>
    </citation>
    <scope>NUCLEOTIDE SEQUENCE [LARGE SCALE GENOMIC DNA]</scope>
    <source>
        <strain evidence="1 2">CGMCC 1.6503</strain>
    </source>
</reference>
<dbReference type="OrthoDB" id="2058201at2"/>
<dbReference type="Proteomes" id="UP000294292">
    <property type="component" value="Chromosome"/>
</dbReference>
<gene>
    <name evidence="1" type="ORF">E2636_05485</name>
</gene>
<organism evidence="1 2">
    <name type="scientific">Paenisporosarcina antarctica</name>
    <dbReference type="NCBI Taxonomy" id="417367"/>
    <lineage>
        <taxon>Bacteria</taxon>
        <taxon>Bacillati</taxon>
        <taxon>Bacillota</taxon>
        <taxon>Bacilli</taxon>
        <taxon>Bacillales</taxon>
        <taxon>Caryophanaceae</taxon>
        <taxon>Paenisporosarcina</taxon>
    </lineage>
</organism>
<evidence type="ECO:0000313" key="2">
    <source>
        <dbReference type="Proteomes" id="UP000294292"/>
    </source>
</evidence>
<dbReference type="AlphaFoldDB" id="A0A4P6ZYL5"/>
<proteinExistence type="predicted"/>
<name>A0A4P6ZYL5_9BACL</name>
<evidence type="ECO:0000313" key="1">
    <source>
        <dbReference type="EMBL" id="QBP40596.1"/>
    </source>
</evidence>